<feature type="region of interest" description="Disordered" evidence="1">
    <location>
        <begin position="253"/>
        <end position="306"/>
    </location>
</feature>
<evidence type="ECO:0000256" key="1">
    <source>
        <dbReference type="SAM" id="MobiDB-lite"/>
    </source>
</evidence>
<feature type="region of interest" description="Disordered" evidence="1">
    <location>
        <begin position="50"/>
        <end position="77"/>
    </location>
</feature>
<dbReference type="EMBL" id="BKCJ010004657">
    <property type="protein sequence ID" value="GEU62345.1"/>
    <property type="molecule type" value="Genomic_DNA"/>
</dbReference>
<feature type="region of interest" description="Disordered" evidence="1">
    <location>
        <begin position="334"/>
        <end position="382"/>
    </location>
</feature>
<accession>A0A6L2LQI2</accession>
<proteinExistence type="predicted"/>
<feature type="compositionally biased region" description="Basic and acidic residues" evidence="1">
    <location>
        <begin position="292"/>
        <end position="305"/>
    </location>
</feature>
<name>A0A6L2LQI2_TANCI</name>
<dbReference type="InterPro" id="IPR025724">
    <property type="entry name" value="GAG-pre-integrase_dom"/>
</dbReference>
<feature type="domain" description="GAG-pre-integrase" evidence="2">
    <location>
        <begin position="144"/>
        <end position="216"/>
    </location>
</feature>
<protein>
    <submittedName>
        <fullName evidence="3">Ribonuclease H-like domain-containing protein</fullName>
    </submittedName>
</protein>
<evidence type="ECO:0000259" key="2">
    <source>
        <dbReference type="Pfam" id="PF13976"/>
    </source>
</evidence>
<gene>
    <name evidence="3" type="ORF">Tci_034323</name>
</gene>
<evidence type="ECO:0000313" key="3">
    <source>
        <dbReference type="EMBL" id="GEU62345.1"/>
    </source>
</evidence>
<feature type="compositionally biased region" description="Acidic residues" evidence="1">
    <location>
        <begin position="369"/>
        <end position="382"/>
    </location>
</feature>
<reference evidence="3" key="1">
    <citation type="journal article" date="2019" name="Sci. Rep.">
        <title>Draft genome of Tanacetum cinerariifolium, the natural source of mosquito coil.</title>
        <authorList>
            <person name="Yamashiro T."/>
            <person name="Shiraishi A."/>
            <person name="Satake H."/>
            <person name="Nakayama K."/>
        </authorList>
    </citation>
    <scope>NUCLEOTIDE SEQUENCE</scope>
</reference>
<organism evidence="3">
    <name type="scientific">Tanacetum cinerariifolium</name>
    <name type="common">Dalmatian daisy</name>
    <name type="synonym">Chrysanthemum cinerariifolium</name>
    <dbReference type="NCBI Taxonomy" id="118510"/>
    <lineage>
        <taxon>Eukaryota</taxon>
        <taxon>Viridiplantae</taxon>
        <taxon>Streptophyta</taxon>
        <taxon>Embryophyta</taxon>
        <taxon>Tracheophyta</taxon>
        <taxon>Spermatophyta</taxon>
        <taxon>Magnoliopsida</taxon>
        <taxon>eudicotyledons</taxon>
        <taxon>Gunneridae</taxon>
        <taxon>Pentapetalae</taxon>
        <taxon>asterids</taxon>
        <taxon>campanulids</taxon>
        <taxon>Asterales</taxon>
        <taxon>Asteraceae</taxon>
        <taxon>Asteroideae</taxon>
        <taxon>Anthemideae</taxon>
        <taxon>Anthemidinae</taxon>
        <taxon>Tanacetum</taxon>
    </lineage>
</organism>
<feature type="compositionally biased region" description="Polar residues" evidence="1">
    <location>
        <begin position="346"/>
        <end position="358"/>
    </location>
</feature>
<dbReference type="AlphaFoldDB" id="A0A6L2LQI2"/>
<feature type="compositionally biased region" description="Basic and acidic residues" evidence="1">
    <location>
        <begin position="265"/>
        <end position="280"/>
    </location>
</feature>
<comment type="caution">
    <text evidence="3">The sequence shown here is derived from an EMBL/GenBank/DDBJ whole genome shotgun (WGS) entry which is preliminary data.</text>
</comment>
<sequence length="382" mass="42297">MTHPNPQRHVVPTAVLTRSKLVPLTTVRPVTTAVPQPHVTKPRPAEIVVTKRHSPPRRDINRKQPLNLGNPQHALKDKGVINGGCSRHMTGNMSYLSNFEEVNGGYVAFGGNPKGDTKCIVLSPGSKLSDENQVLLRIPRENNMYNVDLKNIVPFGDLSCLVAKATLDESNLWHRRLGHINFKTMNKLVKGNLVRGLPSKIFENNHTCVACKKGKHIEPLIRPSLSVLSANPYKGEENVQQYVLFPLWSSGSKNPQNTDDDGSFEGEKPEFEGEKPESKVHVSPSSSAKTKKHDDKTKREAKGKSSVELSIRYRNLSVEFKDCFDNSINEVNAVDTPVPAVGPTLEKSSYVDTSQYPDDQNMPGLEDITYSDDEEDVGAEAD</sequence>
<dbReference type="Pfam" id="PF13976">
    <property type="entry name" value="gag_pre-integrs"/>
    <property type="match status" value="1"/>
</dbReference>